<keyword evidence="5" id="KW-1185">Reference proteome</keyword>
<evidence type="ECO:0000313" key="3">
    <source>
        <dbReference type="EMBL" id="TLE00752.1"/>
    </source>
</evidence>
<dbReference type="STRING" id="216.LS73_00190"/>
<gene>
    <name evidence="3" type="ORF">LS73_003625</name>
    <name evidence="2" type="ORF">NCTC12714_01375</name>
</gene>
<dbReference type="OrthoDB" id="5329268at2"/>
<dbReference type="RefSeq" id="WP_034556626.1">
    <property type="nucleotide sequence ID" value="NZ_FZML01000003.1"/>
</dbReference>
<reference evidence="2 5" key="2">
    <citation type="submission" date="2018-06" db="EMBL/GenBank/DDBJ databases">
        <authorList>
            <consortium name="Pathogen Informatics"/>
            <person name="Doyle S."/>
        </authorList>
    </citation>
    <scope>NUCLEOTIDE SEQUENCE [LARGE SCALE GENOMIC DNA]</scope>
    <source>
        <strain evidence="2 5">NCTC12714</strain>
    </source>
</reference>
<protein>
    <recommendedName>
        <fullName evidence="6">Methylenetetrahydrofolate reductase (NAD(P)H)</fullName>
    </recommendedName>
</protein>
<dbReference type="InterPro" id="IPR029041">
    <property type="entry name" value="FAD-linked_oxidoreductase-like"/>
</dbReference>
<name>A0A099U018_9HELI</name>
<dbReference type="GO" id="GO:0016491">
    <property type="term" value="F:oxidoreductase activity"/>
    <property type="evidence" value="ECO:0007669"/>
    <property type="project" value="UniProtKB-KW"/>
</dbReference>
<reference evidence="3 4" key="1">
    <citation type="journal article" date="2014" name="Genome Announc.">
        <title>Draft genome sequences of eight enterohepatic helicobacter species isolated from both laboratory and wild rodents.</title>
        <authorList>
            <person name="Sheh A."/>
            <person name="Shen Z."/>
            <person name="Fox J.G."/>
        </authorList>
    </citation>
    <scope>NUCLEOTIDE SEQUENCE [LARGE SCALE GENOMIC DNA]</scope>
    <source>
        <strain evidence="3 4">ST1</strain>
    </source>
</reference>
<dbReference type="EMBL" id="JRPD02000005">
    <property type="protein sequence ID" value="TLE00752.1"/>
    <property type="molecule type" value="Genomic_DNA"/>
</dbReference>
<dbReference type="Gene3D" id="3.20.20.220">
    <property type="match status" value="1"/>
</dbReference>
<dbReference type="SUPFAM" id="SSF51730">
    <property type="entry name" value="FAD-linked oxidoreductase"/>
    <property type="match status" value="1"/>
</dbReference>
<evidence type="ECO:0000256" key="1">
    <source>
        <dbReference type="ARBA" id="ARBA00023002"/>
    </source>
</evidence>
<evidence type="ECO:0000313" key="4">
    <source>
        <dbReference type="Proteomes" id="UP000029922"/>
    </source>
</evidence>
<proteinExistence type="predicted"/>
<accession>A0A099U018</accession>
<evidence type="ECO:0008006" key="6">
    <source>
        <dbReference type="Google" id="ProtNLM"/>
    </source>
</evidence>
<dbReference type="AlphaFoldDB" id="A0A099U018"/>
<organism evidence="2 5">
    <name type="scientific">Helicobacter muridarum</name>
    <dbReference type="NCBI Taxonomy" id="216"/>
    <lineage>
        <taxon>Bacteria</taxon>
        <taxon>Pseudomonadati</taxon>
        <taxon>Campylobacterota</taxon>
        <taxon>Epsilonproteobacteria</taxon>
        <taxon>Campylobacterales</taxon>
        <taxon>Helicobacteraceae</taxon>
        <taxon>Helicobacter</taxon>
    </lineage>
</organism>
<dbReference type="Proteomes" id="UP000029922">
    <property type="component" value="Unassembled WGS sequence"/>
</dbReference>
<evidence type="ECO:0000313" key="2">
    <source>
        <dbReference type="EMBL" id="STQ86568.1"/>
    </source>
</evidence>
<dbReference type="EMBL" id="UGJE01000002">
    <property type="protein sequence ID" value="STQ86568.1"/>
    <property type="molecule type" value="Genomic_DNA"/>
</dbReference>
<keyword evidence="1" id="KW-0560">Oxidoreductase</keyword>
<dbReference type="Proteomes" id="UP000255139">
    <property type="component" value="Unassembled WGS sequence"/>
</dbReference>
<evidence type="ECO:0000313" key="5">
    <source>
        <dbReference type="Proteomes" id="UP000255139"/>
    </source>
</evidence>
<sequence length="306" mass="34678">MILFEYIPQSLQLDIANITCICNYLTVDAIIIPANPISKYYPDSISCAALLKSVISRFGIDSLEHKNVGLLSNLRTSNLVFIPTIKTSNYTEESLQSAFLTLKYANLRAVAIVSGDINPTSSDITTNDALLLLDKLSRQDNYFCELQVFCAIDSNITENTLESFRKKISFGIKDFITQPFYEINTSHHTSINDNFSISQPINYQFFLKYMNNYIDSILRLDSNQIRFYCGFLPLMKERIAININKKKIGIFIPTSYIKNIALDALNANLDIFNSLKGYNCSISYVNFDDARVFLESVGNSIIEDKT</sequence>